<feature type="compositionally biased region" description="Basic and acidic residues" evidence="1">
    <location>
        <begin position="62"/>
        <end position="72"/>
    </location>
</feature>
<dbReference type="EMBL" id="JBJXBP010000001">
    <property type="protein sequence ID" value="KAL3848737.1"/>
    <property type="molecule type" value="Genomic_DNA"/>
</dbReference>
<feature type="region of interest" description="Disordered" evidence="1">
    <location>
        <begin position="1"/>
        <end position="89"/>
    </location>
</feature>
<feature type="compositionally biased region" description="Acidic residues" evidence="1">
    <location>
        <begin position="12"/>
        <end position="30"/>
    </location>
</feature>
<accession>A0ABD3UKH2</accession>
<keyword evidence="3" id="KW-1185">Reference proteome</keyword>
<evidence type="ECO:0000313" key="2">
    <source>
        <dbReference type="EMBL" id="KAL3848737.1"/>
    </source>
</evidence>
<proteinExistence type="predicted"/>
<name>A0ABD3UKH2_9LAMI</name>
<protein>
    <submittedName>
        <fullName evidence="2">Uncharacterized protein</fullName>
    </submittedName>
</protein>
<reference evidence="2 3" key="1">
    <citation type="submission" date="2024-12" db="EMBL/GenBank/DDBJ databases">
        <title>The unique morphological basis and parallel evolutionary history of personate flowers in Penstemon.</title>
        <authorList>
            <person name="Depatie T.H."/>
            <person name="Wessinger C.A."/>
        </authorList>
    </citation>
    <scope>NUCLEOTIDE SEQUENCE [LARGE SCALE GENOMIC DNA]</scope>
    <source>
        <strain evidence="2">WTNN_2</strain>
        <tissue evidence="2">Leaf</tissue>
    </source>
</reference>
<evidence type="ECO:0000256" key="1">
    <source>
        <dbReference type="SAM" id="MobiDB-lite"/>
    </source>
</evidence>
<feature type="compositionally biased region" description="Polar residues" evidence="1">
    <location>
        <begin position="1"/>
        <end position="10"/>
    </location>
</feature>
<dbReference type="Proteomes" id="UP001634393">
    <property type="component" value="Unassembled WGS sequence"/>
</dbReference>
<organism evidence="2 3">
    <name type="scientific">Penstemon smallii</name>
    <dbReference type="NCBI Taxonomy" id="265156"/>
    <lineage>
        <taxon>Eukaryota</taxon>
        <taxon>Viridiplantae</taxon>
        <taxon>Streptophyta</taxon>
        <taxon>Embryophyta</taxon>
        <taxon>Tracheophyta</taxon>
        <taxon>Spermatophyta</taxon>
        <taxon>Magnoliopsida</taxon>
        <taxon>eudicotyledons</taxon>
        <taxon>Gunneridae</taxon>
        <taxon>Pentapetalae</taxon>
        <taxon>asterids</taxon>
        <taxon>lamiids</taxon>
        <taxon>Lamiales</taxon>
        <taxon>Plantaginaceae</taxon>
        <taxon>Cheloneae</taxon>
        <taxon>Penstemon</taxon>
    </lineage>
</organism>
<sequence length="100" mass="10911">MYTSDQSTDAGNEGDDEHEEGEDKEDDDDIHGEGKRVEDGEGGGGANDNTEQVNVVEIAPNTKEKTTAKKQEVSVQASSAKVSIRKSKRHDVQNIPWNIL</sequence>
<comment type="caution">
    <text evidence="2">The sequence shown here is derived from an EMBL/GenBank/DDBJ whole genome shotgun (WGS) entry which is preliminary data.</text>
</comment>
<evidence type="ECO:0000313" key="3">
    <source>
        <dbReference type="Proteomes" id="UP001634393"/>
    </source>
</evidence>
<dbReference type="AlphaFoldDB" id="A0ABD3UKH2"/>
<gene>
    <name evidence="2" type="ORF">ACJIZ3_010619</name>
</gene>